<proteinExistence type="predicted"/>
<protein>
    <submittedName>
        <fullName evidence="2">Uncharacterized protein</fullName>
    </submittedName>
</protein>
<dbReference type="EMBL" id="CAJOBD010014873">
    <property type="protein sequence ID" value="CAF4203672.1"/>
    <property type="molecule type" value="Genomic_DNA"/>
</dbReference>
<comment type="caution">
    <text evidence="2">The sequence shown here is derived from an EMBL/GenBank/DDBJ whole genome shotgun (WGS) entry which is preliminary data.</text>
</comment>
<gene>
    <name evidence="2" type="ORF">JBS370_LOCUS36641</name>
    <name evidence="1" type="ORF">ZHD862_LOCUS14595</name>
</gene>
<evidence type="ECO:0000313" key="1">
    <source>
        <dbReference type="EMBL" id="CAF1041996.1"/>
    </source>
</evidence>
<reference evidence="2" key="1">
    <citation type="submission" date="2021-02" db="EMBL/GenBank/DDBJ databases">
        <authorList>
            <person name="Nowell W R."/>
        </authorList>
    </citation>
    <scope>NUCLEOTIDE SEQUENCE</scope>
</reference>
<sequence length="180" mass="20367">MKQNILFYFGCIMAISTVINALNGTLFVNNDFLIDSDNEHFYTVNILLEANGALTSKINQNDTGLSIRLTTRDGIKSEWYHLYINEESNYFGQYSFNLPLTKHHLGIISNITIRIDKLELATSTMPYYLCIHGTTTNNNNNNNSTINENWNGCAYIQPSIGNKNGANQEYLLRDANGKLI</sequence>
<dbReference type="AlphaFoldDB" id="A0A820B9E8"/>
<name>A0A820B9E8_9BILA</name>
<dbReference type="EMBL" id="CAJNOT010000638">
    <property type="protein sequence ID" value="CAF1041996.1"/>
    <property type="molecule type" value="Genomic_DNA"/>
</dbReference>
<evidence type="ECO:0000313" key="2">
    <source>
        <dbReference type="EMBL" id="CAF4203672.1"/>
    </source>
</evidence>
<accession>A0A820B9E8</accession>
<organism evidence="2 3">
    <name type="scientific">Rotaria sordida</name>
    <dbReference type="NCBI Taxonomy" id="392033"/>
    <lineage>
        <taxon>Eukaryota</taxon>
        <taxon>Metazoa</taxon>
        <taxon>Spiralia</taxon>
        <taxon>Gnathifera</taxon>
        <taxon>Rotifera</taxon>
        <taxon>Eurotatoria</taxon>
        <taxon>Bdelloidea</taxon>
        <taxon>Philodinida</taxon>
        <taxon>Philodinidae</taxon>
        <taxon>Rotaria</taxon>
    </lineage>
</organism>
<evidence type="ECO:0000313" key="3">
    <source>
        <dbReference type="Proteomes" id="UP000663836"/>
    </source>
</evidence>
<dbReference type="Proteomes" id="UP000663864">
    <property type="component" value="Unassembled WGS sequence"/>
</dbReference>
<dbReference type="Proteomes" id="UP000663836">
    <property type="component" value="Unassembled WGS sequence"/>
</dbReference>